<name>A0AC34FZE5_9BILA</name>
<dbReference type="Proteomes" id="UP000887579">
    <property type="component" value="Unplaced"/>
</dbReference>
<organism evidence="1 2">
    <name type="scientific">Panagrolaimus sp. ES5</name>
    <dbReference type="NCBI Taxonomy" id="591445"/>
    <lineage>
        <taxon>Eukaryota</taxon>
        <taxon>Metazoa</taxon>
        <taxon>Ecdysozoa</taxon>
        <taxon>Nematoda</taxon>
        <taxon>Chromadorea</taxon>
        <taxon>Rhabditida</taxon>
        <taxon>Tylenchina</taxon>
        <taxon>Panagrolaimomorpha</taxon>
        <taxon>Panagrolaimoidea</taxon>
        <taxon>Panagrolaimidae</taxon>
        <taxon>Panagrolaimus</taxon>
    </lineage>
</organism>
<protein>
    <submittedName>
        <fullName evidence="2">Uncharacterized protein</fullName>
    </submittedName>
</protein>
<evidence type="ECO:0000313" key="2">
    <source>
        <dbReference type="WBParaSite" id="ES5_v2.g22700.t1"/>
    </source>
</evidence>
<sequence length="96" mass="9818">MVGGAVVDDVNVVGMEVADTVDDGIETDPVDVNKGVTVFGTVVVTFDATAVVDIVVIEAVTVDPIELNPAETVVPFSPPSPFGAKVVVELLSSSFS</sequence>
<reference evidence="2" key="1">
    <citation type="submission" date="2022-11" db="UniProtKB">
        <authorList>
            <consortium name="WormBaseParasite"/>
        </authorList>
    </citation>
    <scope>IDENTIFICATION</scope>
</reference>
<evidence type="ECO:0000313" key="1">
    <source>
        <dbReference type="Proteomes" id="UP000887579"/>
    </source>
</evidence>
<dbReference type="WBParaSite" id="ES5_v2.g22700.t1">
    <property type="protein sequence ID" value="ES5_v2.g22700.t1"/>
    <property type="gene ID" value="ES5_v2.g22700"/>
</dbReference>
<accession>A0AC34FZE5</accession>
<proteinExistence type="predicted"/>